<sequence length="1051" mass="122793">MTKKTFPVIRIEKGLGKQRSAFIIDYEGREAKVTMFNFQKENSDVRQIHCNIENGRITQDLQTITDTFYNDSDKTYLFKVKQKWDNLKYYELEDLRFSEEVYRLKLPFSDSNEKLEKGQYIECKIKEFHSEKPYFILTDADPSLMDFLPLDSIFNITDNTDFEPWIYSVLKEEFMSEIYKLYNERHGRWLCLFAKEMGHVIYTLLLSNLINKKKMLSILCNGWITTIEHSSFINNMSEKERSTYNMDFSSSIEVCEDFLDALSALQRNENISNIITSLNPQYYQYRIGRKLRFIACAFAMDREQLKKEMPSLFVIFKSMGERNCCTDDIYMPLVVILKMYTTMIIQDTINVLSVPSTETINIKNGILSLCYLVRILYNRNDGQSCVYVSKIFLLLSLYMAGENEKLTLLKNAYNSLLSDYNPLLRYKWEEFENIVKSQLYLFCQEIPTNPSSELAYNHNNATVKFSEEGLVLAPQYYNGDYTKFIIAKALSVRLSGERSLSHFNEDFLEVQNAWRDVITTIFTPIANKKEKSIRHLQEGDEVEIYVTDIIDERTAKCKVLDYDEIEGTISLKKLLFYEKPELCITDFWGKDGSPLLFLAEYHIENDYITFDADKYKNDFLREEIQINDEILCLVISKNKNGLYVCATYNGFFILVNSRGEDLQRFEYITVTVVQSVKDSIYADFEDFSNETFRPQEAYSRYLKSLNRYEYGDEATWKERKEERTQEDLQIAPKNIASRELLLAMTDVLSRLSILEKDLKIRYGNLCICQILTRIAGDCETEEFCSIRLKYIQLLHSFSLNNKLTESDLLDFQSASENRKDRTEIKERMNVLFILSRLGIWRKRNEPDADLINMLTADCSVLEKELSKLVLSSCLLSKYNNSMLQERILDEIGYLLNINIVKHKVFHIGEENQIQEFKTSIVFPPDNRGNEDIEQQSDNIIRSILSMMNAKGGMLYVGVNDDGNVVGIHNDLVYFSENSLYGESKSRDNFLNHFSCLLTDRLGAINAAKFNYYFRDIEDYTIFQVEIPIIHNSNINSIRVGNTIQKINSEKQ</sequence>
<protein>
    <submittedName>
        <fullName evidence="2">ATP-binding protein</fullName>
    </submittedName>
</protein>
<accession>A0A412X2V2</accession>
<dbReference type="InterPro" id="IPR007421">
    <property type="entry name" value="Schlafen_AlbA_2_dom"/>
</dbReference>
<dbReference type="Proteomes" id="UP000285343">
    <property type="component" value="Unassembled WGS sequence"/>
</dbReference>
<dbReference type="RefSeq" id="WP_117867230.1">
    <property type="nucleotide sequence ID" value="NZ_QRZC01000048.1"/>
</dbReference>
<dbReference type="AlphaFoldDB" id="A0A412X2V2"/>
<evidence type="ECO:0000259" key="1">
    <source>
        <dbReference type="Pfam" id="PF04326"/>
    </source>
</evidence>
<dbReference type="InterPro" id="IPR038461">
    <property type="entry name" value="Schlafen_AlbA_2_dom_sf"/>
</dbReference>
<dbReference type="GO" id="GO:0005524">
    <property type="term" value="F:ATP binding"/>
    <property type="evidence" value="ECO:0007669"/>
    <property type="project" value="UniProtKB-KW"/>
</dbReference>
<feature type="domain" description="Schlafen AlbA-2" evidence="1">
    <location>
        <begin position="910"/>
        <end position="995"/>
    </location>
</feature>
<organism evidence="2 3">
    <name type="scientific">Bacteroides uniformis</name>
    <dbReference type="NCBI Taxonomy" id="820"/>
    <lineage>
        <taxon>Bacteria</taxon>
        <taxon>Pseudomonadati</taxon>
        <taxon>Bacteroidota</taxon>
        <taxon>Bacteroidia</taxon>
        <taxon>Bacteroidales</taxon>
        <taxon>Bacteroidaceae</taxon>
        <taxon>Bacteroides</taxon>
    </lineage>
</organism>
<proteinExistence type="predicted"/>
<dbReference type="EMBL" id="QRZC01000048">
    <property type="protein sequence ID" value="RGV34646.1"/>
    <property type="molecule type" value="Genomic_DNA"/>
</dbReference>
<dbReference type="Pfam" id="PF04326">
    <property type="entry name" value="SLFN_AlbA_2"/>
    <property type="match status" value="1"/>
</dbReference>
<reference evidence="2 3" key="1">
    <citation type="submission" date="2018-08" db="EMBL/GenBank/DDBJ databases">
        <title>A genome reference for cultivated species of the human gut microbiota.</title>
        <authorList>
            <person name="Zou Y."/>
            <person name="Xue W."/>
            <person name="Luo G."/>
        </authorList>
    </citation>
    <scope>NUCLEOTIDE SEQUENCE [LARGE SCALE GENOMIC DNA]</scope>
    <source>
        <strain evidence="2 3">AF14-42</strain>
    </source>
</reference>
<keyword evidence="2" id="KW-0067">ATP-binding</keyword>
<comment type="caution">
    <text evidence="2">The sequence shown here is derived from an EMBL/GenBank/DDBJ whole genome shotgun (WGS) entry which is preliminary data.</text>
</comment>
<evidence type="ECO:0000313" key="3">
    <source>
        <dbReference type="Proteomes" id="UP000285343"/>
    </source>
</evidence>
<gene>
    <name evidence="2" type="ORF">DWW14_22570</name>
</gene>
<dbReference type="Gene3D" id="3.30.950.30">
    <property type="entry name" value="Schlafen, AAA domain"/>
    <property type="match status" value="1"/>
</dbReference>
<evidence type="ECO:0000313" key="2">
    <source>
        <dbReference type="EMBL" id="RGV34646.1"/>
    </source>
</evidence>
<keyword evidence="2" id="KW-0547">Nucleotide-binding</keyword>
<name>A0A412X2V2_BACUN</name>